<evidence type="ECO:0000313" key="4">
    <source>
        <dbReference type="EMBL" id="KAK9283363.1"/>
    </source>
</evidence>
<dbReference type="SUPFAM" id="SSF53756">
    <property type="entry name" value="UDP-Glycosyltransferase/glycogen phosphorylase"/>
    <property type="match status" value="1"/>
</dbReference>
<dbReference type="GO" id="GO:0080044">
    <property type="term" value="F:quercetin 7-O-glucosyltransferase activity"/>
    <property type="evidence" value="ECO:0007669"/>
    <property type="project" value="TreeGrafter"/>
</dbReference>
<keyword evidence="5" id="KW-1185">Reference proteome</keyword>
<evidence type="ECO:0000256" key="3">
    <source>
        <dbReference type="ARBA" id="ARBA00022679"/>
    </source>
</evidence>
<keyword evidence="2" id="KW-0328">Glycosyltransferase</keyword>
<accession>A0AAP0RSB2</accession>
<organism evidence="4 5">
    <name type="scientific">Liquidambar formosana</name>
    <name type="common">Formosan gum</name>
    <dbReference type="NCBI Taxonomy" id="63359"/>
    <lineage>
        <taxon>Eukaryota</taxon>
        <taxon>Viridiplantae</taxon>
        <taxon>Streptophyta</taxon>
        <taxon>Embryophyta</taxon>
        <taxon>Tracheophyta</taxon>
        <taxon>Spermatophyta</taxon>
        <taxon>Magnoliopsida</taxon>
        <taxon>eudicotyledons</taxon>
        <taxon>Gunneridae</taxon>
        <taxon>Pentapetalae</taxon>
        <taxon>Saxifragales</taxon>
        <taxon>Altingiaceae</taxon>
        <taxon>Liquidambar</taxon>
    </lineage>
</organism>
<evidence type="ECO:0000313" key="5">
    <source>
        <dbReference type="Proteomes" id="UP001415857"/>
    </source>
</evidence>
<comment type="similarity">
    <text evidence="1">Belongs to the UDP-glycosyltransferase family.</text>
</comment>
<dbReference type="EMBL" id="JBBPBK010000006">
    <property type="protein sequence ID" value="KAK9283363.1"/>
    <property type="molecule type" value="Genomic_DNA"/>
</dbReference>
<dbReference type="AlphaFoldDB" id="A0AAP0RSB2"/>
<dbReference type="Proteomes" id="UP001415857">
    <property type="component" value="Unassembled WGS sequence"/>
</dbReference>
<proteinExistence type="inferred from homology"/>
<name>A0AAP0RSB2_LIQFO</name>
<dbReference type="PANTHER" id="PTHR11926:SF1392">
    <property type="entry name" value="GLYCOSYLTRANSFERASE"/>
    <property type="match status" value="1"/>
</dbReference>
<protein>
    <submittedName>
        <fullName evidence="4">Uncharacterized protein</fullName>
    </submittedName>
</protein>
<evidence type="ECO:0000256" key="2">
    <source>
        <dbReference type="ARBA" id="ARBA00022676"/>
    </source>
</evidence>
<dbReference type="GO" id="GO:0080043">
    <property type="term" value="F:quercetin 3-O-glucosyltransferase activity"/>
    <property type="evidence" value="ECO:0007669"/>
    <property type="project" value="TreeGrafter"/>
</dbReference>
<sequence length="291" mass="32217">MDQRPLPPHVLIFPLPIQGHVNSMLKLAELLSLAGLHVTFLNSPYNHRRLLQYADIQSRFARYPGFRLETISDGIPDDHQRSGSRAVELFANLFAVTPPLFREMMISGSLSSDGRPPVSCVIADGVLSFAIDVAKEIGVMSIVFRTVSACALWANFCFPQLVQSGEVPFPKGKEDMDQLVMSVAGMEGFLRRRDLPSFCRVDDLSDPGFDVVMTETQKTSRADALILNTFEELEGPILSHIRSRCPILYTLGPLHAHLKTRLAAETTSVINLGQETVLDDVSIADKLNIEL</sequence>
<keyword evidence="3" id="KW-0808">Transferase</keyword>
<gene>
    <name evidence="4" type="ORF">L1049_011605</name>
</gene>
<dbReference type="PANTHER" id="PTHR11926">
    <property type="entry name" value="GLUCOSYL/GLUCURONOSYL TRANSFERASES"/>
    <property type="match status" value="1"/>
</dbReference>
<comment type="caution">
    <text evidence="4">The sequence shown here is derived from an EMBL/GenBank/DDBJ whole genome shotgun (WGS) entry which is preliminary data.</text>
</comment>
<dbReference type="Gene3D" id="3.40.50.2000">
    <property type="entry name" value="Glycogen Phosphorylase B"/>
    <property type="match status" value="1"/>
</dbReference>
<reference evidence="4 5" key="1">
    <citation type="journal article" date="2024" name="Plant J.">
        <title>Genome sequences and population genomics reveal climatic adaptation and genomic divergence between two closely related sweetgum species.</title>
        <authorList>
            <person name="Xu W.Q."/>
            <person name="Ren C.Q."/>
            <person name="Zhang X.Y."/>
            <person name="Comes H.P."/>
            <person name="Liu X.H."/>
            <person name="Li Y.G."/>
            <person name="Kettle C.J."/>
            <person name="Jalonen R."/>
            <person name="Gaisberger H."/>
            <person name="Ma Y.Z."/>
            <person name="Qiu Y.X."/>
        </authorList>
    </citation>
    <scope>NUCLEOTIDE SEQUENCE [LARGE SCALE GENOMIC DNA]</scope>
    <source>
        <strain evidence="4">Hangzhou</strain>
    </source>
</reference>
<dbReference type="FunFam" id="3.40.50.2000:FF:000065">
    <property type="entry name" value="Glycosyltransferase"/>
    <property type="match status" value="1"/>
</dbReference>
<evidence type="ECO:0000256" key="1">
    <source>
        <dbReference type="ARBA" id="ARBA00009995"/>
    </source>
</evidence>